<dbReference type="EMBL" id="JAAATY010000016">
    <property type="protein sequence ID" value="NRN67682.1"/>
    <property type="molecule type" value="Genomic_DNA"/>
</dbReference>
<protein>
    <submittedName>
        <fullName evidence="2">Uncharacterized protein</fullName>
    </submittedName>
</protein>
<feature type="region of interest" description="Disordered" evidence="1">
    <location>
        <begin position="487"/>
        <end position="671"/>
    </location>
</feature>
<feature type="compositionally biased region" description="Basic and acidic residues" evidence="1">
    <location>
        <begin position="248"/>
        <end position="258"/>
    </location>
</feature>
<feature type="compositionally biased region" description="Basic and acidic residues" evidence="1">
    <location>
        <begin position="538"/>
        <end position="585"/>
    </location>
</feature>
<feature type="compositionally biased region" description="Basic and acidic residues" evidence="1">
    <location>
        <begin position="646"/>
        <end position="671"/>
    </location>
</feature>
<sequence>MKPETLAEARLRLRRAGLQVPAVALATVMAFGGIAAALPDFASAAQPSRPATPDPDDQSAMKKLRDYYRDGRARYGAAFDRAIEQAGLKHVFSYAQSVGTDWAGKPSASNVAKWATTNWPSIRKSVDGQLTKLVPHKFLESQVKDARTRVDAFQKDLDELRPKQGSKGGPTPKRGTAGKVRQTRADLARAETDLAKAQQALDRYQQLKKQEAQYQQRAKDARTAYERDQLRQRAAHFKGEAKKVLDAYKRGGDDKGPDEPGQQARPRKGGSGGPGSTGAQAKTPTTNVPQGKKSTTNVPQGKQGSTRGTTGPGRAASIAKQEAIDRAQAKQLAPKKTVSPTGNGRRTTASRVTTPKLPTRAGWARAGTPGQGAAPPFSIDEERKNRYLPTAYGLAETLYTAEISGTDQDKRWLDDTIRNLHLPDPKKRATFLRALRDTYRPQLVQDGNGNYVYEFHPIRQKWEKYIHDTYGPKKDPDQARDAMIADKKATSQRETAAKKAEEAKKAQQARNRDAQIADRKFTAEQETAAEKKARKQAKNRDAQIADRKETAKRETEAEQKRQAKNRDAQIADRKFTAEQETAAEKKARKQAKNRDAQIADRKETAKRETEAEQKRQARNRDAQIADRKFTAEQETAAEKKARKQAKNRDAQIADRKETAKRETEAEQKRQA</sequence>
<evidence type="ECO:0000256" key="1">
    <source>
        <dbReference type="SAM" id="MobiDB-lite"/>
    </source>
</evidence>
<proteinExistence type="predicted"/>
<gene>
    <name evidence="2" type="ORF">GC106_49220</name>
</gene>
<feature type="compositionally biased region" description="Polar residues" evidence="1">
    <location>
        <begin position="279"/>
        <end position="309"/>
    </location>
</feature>
<feature type="compositionally biased region" description="Polar residues" evidence="1">
    <location>
        <begin position="338"/>
        <end position="353"/>
    </location>
</feature>
<name>A0ABX2F9W0_9PSEU</name>
<feature type="non-terminal residue" evidence="2">
    <location>
        <position position="671"/>
    </location>
</feature>
<keyword evidence="3" id="KW-1185">Reference proteome</keyword>
<dbReference type="Proteomes" id="UP000763557">
    <property type="component" value="Unassembled WGS sequence"/>
</dbReference>
<accession>A0ABX2F9W0</accession>
<dbReference type="RefSeq" id="WP_217280983.1">
    <property type="nucleotide sequence ID" value="NZ_JAAATY010000016.1"/>
</dbReference>
<feature type="region of interest" description="Disordered" evidence="1">
    <location>
        <begin position="248"/>
        <end position="378"/>
    </location>
</feature>
<organism evidence="2 3">
    <name type="scientific">Kibdelosporangium persicum</name>
    <dbReference type="NCBI Taxonomy" id="2698649"/>
    <lineage>
        <taxon>Bacteria</taxon>
        <taxon>Bacillati</taxon>
        <taxon>Actinomycetota</taxon>
        <taxon>Actinomycetes</taxon>
        <taxon>Pseudonocardiales</taxon>
        <taxon>Pseudonocardiaceae</taxon>
        <taxon>Kibdelosporangium</taxon>
    </lineage>
</organism>
<evidence type="ECO:0000313" key="2">
    <source>
        <dbReference type="EMBL" id="NRN67682.1"/>
    </source>
</evidence>
<feature type="compositionally biased region" description="Basic and acidic residues" evidence="1">
    <location>
        <begin position="487"/>
        <end position="531"/>
    </location>
</feature>
<evidence type="ECO:0000313" key="3">
    <source>
        <dbReference type="Proteomes" id="UP000763557"/>
    </source>
</evidence>
<comment type="caution">
    <text evidence="2">The sequence shown here is derived from an EMBL/GenBank/DDBJ whole genome shotgun (WGS) entry which is preliminary data.</text>
</comment>
<reference evidence="2 3" key="1">
    <citation type="submission" date="2020-01" db="EMBL/GenBank/DDBJ databases">
        <title>Kibdelosporangium persica a novel Actinomycetes from a hot desert in Iran.</title>
        <authorList>
            <person name="Safaei N."/>
            <person name="Zaburannyi N."/>
            <person name="Mueller R."/>
            <person name="Wink J."/>
        </authorList>
    </citation>
    <scope>NUCLEOTIDE SEQUENCE [LARGE SCALE GENOMIC DNA]</scope>
    <source>
        <strain evidence="2 3">4NS15</strain>
    </source>
</reference>
<feature type="region of interest" description="Disordered" evidence="1">
    <location>
        <begin position="154"/>
        <end position="186"/>
    </location>
</feature>
<feature type="compositionally biased region" description="Basic and acidic residues" evidence="1">
    <location>
        <begin position="592"/>
        <end position="639"/>
    </location>
</feature>